<name>A0A5C6X7R5_9DELT</name>
<dbReference type="OrthoDB" id="9763290at2"/>
<keyword evidence="6 8" id="KW-0315">Glutamine amidotransferase</keyword>
<evidence type="ECO:0000256" key="8">
    <source>
        <dbReference type="PIRSR" id="PIRSR001589-1"/>
    </source>
</evidence>
<feature type="binding site" evidence="9">
    <location>
        <begin position="374"/>
        <end position="375"/>
    </location>
    <ligand>
        <name>ATP</name>
        <dbReference type="ChEBI" id="CHEBI:30616"/>
    </ligand>
</feature>
<evidence type="ECO:0000256" key="3">
    <source>
        <dbReference type="ARBA" id="ARBA00012737"/>
    </source>
</evidence>
<comment type="catalytic activity">
    <reaction evidence="7">
        <text>L-aspartate + L-glutamine + ATP + H2O = L-asparagine + L-glutamate + AMP + diphosphate + H(+)</text>
        <dbReference type="Rhea" id="RHEA:12228"/>
        <dbReference type="ChEBI" id="CHEBI:15377"/>
        <dbReference type="ChEBI" id="CHEBI:15378"/>
        <dbReference type="ChEBI" id="CHEBI:29985"/>
        <dbReference type="ChEBI" id="CHEBI:29991"/>
        <dbReference type="ChEBI" id="CHEBI:30616"/>
        <dbReference type="ChEBI" id="CHEBI:33019"/>
        <dbReference type="ChEBI" id="CHEBI:58048"/>
        <dbReference type="ChEBI" id="CHEBI:58359"/>
        <dbReference type="ChEBI" id="CHEBI:456215"/>
        <dbReference type="EC" id="6.3.5.4"/>
    </reaction>
</comment>
<evidence type="ECO:0000256" key="1">
    <source>
        <dbReference type="ARBA" id="ARBA00005187"/>
    </source>
</evidence>
<dbReference type="AlphaFoldDB" id="A0A5C6X7R5"/>
<evidence type="ECO:0000313" key="12">
    <source>
        <dbReference type="EMBL" id="TXD34777.1"/>
    </source>
</evidence>
<dbReference type="PIRSF" id="PIRSF001589">
    <property type="entry name" value="Asn_synthetase_glu-h"/>
    <property type="match status" value="1"/>
</dbReference>
<keyword evidence="4 9" id="KW-0547">Nucleotide-binding</keyword>
<dbReference type="Pfam" id="PF00733">
    <property type="entry name" value="Asn_synthase"/>
    <property type="match status" value="1"/>
</dbReference>
<dbReference type="RefSeq" id="WP_146982866.1">
    <property type="nucleotide sequence ID" value="NZ_VOSM01000012.1"/>
</dbReference>
<feature type="domain" description="Glutamine amidotransferase type-2" evidence="11">
    <location>
        <begin position="2"/>
        <end position="218"/>
    </location>
</feature>
<comment type="pathway">
    <text evidence="1">Amino-acid biosynthesis; L-asparagine biosynthesis; L-asparagine from L-aspartate (L-Gln route): step 1/1.</text>
</comment>
<evidence type="ECO:0000256" key="9">
    <source>
        <dbReference type="PIRSR" id="PIRSR001589-2"/>
    </source>
</evidence>
<dbReference type="GO" id="GO:0004066">
    <property type="term" value="F:asparagine synthase (glutamine-hydrolyzing) activity"/>
    <property type="evidence" value="ECO:0007669"/>
    <property type="project" value="UniProtKB-EC"/>
</dbReference>
<dbReference type="EMBL" id="VOSM01000012">
    <property type="protein sequence ID" value="TXD34777.1"/>
    <property type="molecule type" value="Genomic_DNA"/>
</dbReference>
<dbReference type="NCBIfam" id="TIGR01536">
    <property type="entry name" value="asn_synth_AEB"/>
    <property type="match status" value="1"/>
</dbReference>
<evidence type="ECO:0000256" key="7">
    <source>
        <dbReference type="ARBA" id="ARBA00048741"/>
    </source>
</evidence>
<dbReference type="InterPro" id="IPR006426">
    <property type="entry name" value="Asn_synth_AEB"/>
</dbReference>
<evidence type="ECO:0000256" key="2">
    <source>
        <dbReference type="ARBA" id="ARBA00005752"/>
    </source>
</evidence>
<proteinExistence type="inferred from homology"/>
<dbReference type="PANTHER" id="PTHR43284">
    <property type="entry name" value="ASPARAGINE SYNTHETASE (GLUTAMINE-HYDROLYZING)"/>
    <property type="match status" value="1"/>
</dbReference>
<dbReference type="Gene3D" id="3.40.50.620">
    <property type="entry name" value="HUPs"/>
    <property type="match status" value="1"/>
</dbReference>
<keyword evidence="5 9" id="KW-0067">ATP-binding</keyword>
<comment type="similarity">
    <text evidence="2">Belongs to the asparagine synthetase family.</text>
</comment>
<evidence type="ECO:0000256" key="5">
    <source>
        <dbReference type="ARBA" id="ARBA00022840"/>
    </source>
</evidence>
<dbReference type="InterPro" id="IPR014729">
    <property type="entry name" value="Rossmann-like_a/b/a_fold"/>
</dbReference>
<dbReference type="Pfam" id="PF13522">
    <property type="entry name" value="GATase_6"/>
    <property type="match status" value="1"/>
</dbReference>
<sequence length="658" mass="73278">MCGITGFWTSRTLLHPREVLNAMTDRLEHRGPDSRGILFDEARGIGLGHRRLSILDLSAEGHQPMRSPSGRYDLVYNGEVYNHGELRERVQRARPEIRFRGGSDTEVLLAAIDTFGLQETLESIVGMFAFALWDRQERCLHLVRDRLGIKPLYYGVQAGALLFGSELKALRAFPEFSPAIDRQALGDLLRFNSIAAPRSIFEGIFKLMPGQWLTFEAPDQPPRSRHFWDAGAVARRGLANPFEGTEREAVDALEALLLKVVGDRMVADVPLGAFLSGGIDSSTVVALMQAQSERPIKTFSIGYHEGAYNEAAHAAEVARHLGTDHTERYVSPDDAFAVLPDLPTLFDEPFADSSQIPTFLVSKLARESVIVSLSGDGGDELFAGYNRHLWGPRVAAMHRLPYPLRRALSRALQAPQPAQIDTIYAAVEPFLPDALKMRLPGEKMQKVATLLGLRDAEALYLHLRSNIADPATYIRGIDHHLPAEIAAPPGASAAEAMMFRDQCSYMPDDVLTKVDRASMAVGLEARVPLLDHRLVEFAWSLPLGLKLQNSTTKWVLRQVLYRHVPQSLIDRPKMGFGVPIDSWLRGPLRQWAGDLLSPDALRRQGFLNPEPVQKLWDEHLSGASNHSHKLWNLLSFQAWLTHGIETPEKVRGREAMPA</sequence>
<keyword evidence="12" id="KW-0436">Ligase</keyword>
<keyword evidence="8" id="KW-0061">Asparagine biosynthesis</keyword>
<dbReference type="InterPro" id="IPR001962">
    <property type="entry name" value="Asn_synthase"/>
</dbReference>
<dbReference type="SUPFAM" id="SSF52402">
    <property type="entry name" value="Adenine nucleotide alpha hydrolases-like"/>
    <property type="match status" value="1"/>
</dbReference>
<evidence type="ECO:0000256" key="6">
    <source>
        <dbReference type="ARBA" id="ARBA00022962"/>
    </source>
</evidence>
<reference evidence="12 13" key="1">
    <citation type="submission" date="2019-08" db="EMBL/GenBank/DDBJ databases">
        <title>Bradymonadales sp. TMQ4.</title>
        <authorList>
            <person name="Liang Q."/>
        </authorList>
    </citation>
    <scope>NUCLEOTIDE SEQUENCE [LARGE SCALE GENOMIC DNA]</scope>
    <source>
        <strain evidence="12 13">TMQ4</strain>
    </source>
</reference>
<dbReference type="GO" id="GO:0006529">
    <property type="term" value="P:asparagine biosynthetic process"/>
    <property type="evidence" value="ECO:0007669"/>
    <property type="project" value="UniProtKB-KW"/>
</dbReference>
<evidence type="ECO:0000313" key="13">
    <source>
        <dbReference type="Proteomes" id="UP000321412"/>
    </source>
</evidence>
<dbReference type="InterPro" id="IPR017932">
    <property type="entry name" value="GATase_2_dom"/>
</dbReference>
<dbReference type="GO" id="GO:0005829">
    <property type="term" value="C:cytosol"/>
    <property type="evidence" value="ECO:0007669"/>
    <property type="project" value="TreeGrafter"/>
</dbReference>
<feature type="active site" description="For GATase activity" evidence="8">
    <location>
        <position position="2"/>
    </location>
</feature>
<accession>A0A5C6X7R5</accession>
<feature type="site" description="Important for beta-aspartyl-AMP intermediate formation" evidence="10">
    <location>
        <position position="376"/>
    </location>
</feature>
<feature type="binding site" evidence="9">
    <location>
        <position position="104"/>
    </location>
    <ligand>
        <name>L-glutamine</name>
        <dbReference type="ChEBI" id="CHEBI:58359"/>
    </ligand>
</feature>
<keyword evidence="13" id="KW-1185">Reference proteome</keyword>
<dbReference type="Proteomes" id="UP000321412">
    <property type="component" value="Unassembled WGS sequence"/>
</dbReference>
<dbReference type="CDD" id="cd01991">
    <property type="entry name" value="Asn_synthase_B_C"/>
    <property type="match status" value="1"/>
</dbReference>
<comment type="caution">
    <text evidence="12">The sequence shown here is derived from an EMBL/GenBank/DDBJ whole genome shotgun (WGS) entry which is preliminary data.</text>
</comment>
<evidence type="ECO:0000256" key="10">
    <source>
        <dbReference type="PIRSR" id="PIRSR001589-3"/>
    </source>
</evidence>
<evidence type="ECO:0000256" key="4">
    <source>
        <dbReference type="ARBA" id="ARBA00022741"/>
    </source>
</evidence>
<dbReference type="InterPro" id="IPR051786">
    <property type="entry name" value="ASN_synthetase/amidase"/>
</dbReference>
<dbReference type="PANTHER" id="PTHR43284:SF1">
    <property type="entry name" value="ASPARAGINE SYNTHETASE"/>
    <property type="match status" value="1"/>
</dbReference>
<dbReference type="EC" id="6.3.5.4" evidence="3"/>
<dbReference type="GO" id="GO:0005524">
    <property type="term" value="F:ATP binding"/>
    <property type="evidence" value="ECO:0007669"/>
    <property type="project" value="UniProtKB-KW"/>
</dbReference>
<protein>
    <recommendedName>
        <fullName evidence="3">asparagine synthase (glutamine-hydrolyzing)</fullName>
        <ecNumber evidence="3">6.3.5.4</ecNumber>
    </recommendedName>
</protein>
<dbReference type="InterPro" id="IPR033738">
    <property type="entry name" value="AsnB_N"/>
</dbReference>
<dbReference type="CDD" id="cd00712">
    <property type="entry name" value="AsnB"/>
    <property type="match status" value="1"/>
</dbReference>
<dbReference type="PROSITE" id="PS51278">
    <property type="entry name" value="GATASE_TYPE_2"/>
    <property type="match status" value="1"/>
</dbReference>
<dbReference type="Gene3D" id="3.60.20.10">
    <property type="entry name" value="Glutamine Phosphoribosylpyrophosphate, subunit 1, domain 1"/>
    <property type="match status" value="1"/>
</dbReference>
<keyword evidence="8" id="KW-0028">Amino-acid biosynthesis</keyword>
<organism evidence="12 13">
    <name type="scientific">Lujinxingia vulgaris</name>
    <dbReference type="NCBI Taxonomy" id="2600176"/>
    <lineage>
        <taxon>Bacteria</taxon>
        <taxon>Deltaproteobacteria</taxon>
        <taxon>Bradymonadales</taxon>
        <taxon>Lujinxingiaceae</taxon>
        <taxon>Lujinxingia</taxon>
    </lineage>
</organism>
<dbReference type="SUPFAM" id="SSF56235">
    <property type="entry name" value="N-terminal nucleophile aminohydrolases (Ntn hydrolases)"/>
    <property type="match status" value="1"/>
</dbReference>
<gene>
    <name evidence="12" type="primary">asnB</name>
    <name evidence="12" type="ORF">FRC98_18260</name>
</gene>
<dbReference type="InterPro" id="IPR029055">
    <property type="entry name" value="Ntn_hydrolases_N"/>
</dbReference>
<evidence type="ECO:0000259" key="11">
    <source>
        <dbReference type="PROSITE" id="PS51278"/>
    </source>
</evidence>
<feature type="binding site" evidence="9">
    <location>
        <position position="301"/>
    </location>
    <ligand>
        <name>ATP</name>
        <dbReference type="ChEBI" id="CHEBI:30616"/>
    </ligand>
</feature>